<dbReference type="PROSITE" id="PS50236">
    <property type="entry name" value="CHCR"/>
    <property type="match status" value="1"/>
</dbReference>
<organism evidence="6 7">
    <name type="scientific">Sodiomyces alkalinus (strain CBS 110278 / VKM F-3762 / F11)</name>
    <name type="common">Alkaliphilic filamentous fungus</name>
    <dbReference type="NCBI Taxonomy" id="1314773"/>
    <lineage>
        <taxon>Eukaryota</taxon>
        <taxon>Fungi</taxon>
        <taxon>Dikarya</taxon>
        <taxon>Ascomycota</taxon>
        <taxon>Pezizomycotina</taxon>
        <taxon>Sordariomycetes</taxon>
        <taxon>Hypocreomycetidae</taxon>
        <taxon>Glomerellales</taxon>
        <taxon>Plectosphaerellaceae</taxon>
        <taxon>Sodiomyces</taxon>
    </lineage>
</organism>
<dbReference type="GeneID" id="39577250"/>
<evidence type="ECO:0000256" key="2">
    <source>
        <dbReference type="ARBA" id="ARBA00022927"/>
    </source>
</evidence>
<keyword evidence="2" id="KW-0653">Protein transport</keyword>
<dbReference type="Pfam" id="PF23411">
    <property type="entry name" value="Beta-prop_Vps41"/>
    <property type="match status" value="2"/>
</dbReference>
<dbReference type="InterPro" id="IPR057780">
    <property type="entry name" value="Beta-prop_Vps41"/>
</dbReference>
<feature type="repeat" description="CHCR" evidence="3">
    <location>
        <begin position="1000"/>
        <end position="1161"/>
    </location>
</feature>
<feature type="compositionally biased region" description="Acidic residues" evidence="4">
    <location>
        <begin position="526"/>
        <end position="536"/>
    </location>
</feature>
<evidence type="ECO:0000313" key="7">
    <source>
        <dbReference type="Proteomes" id="UP000272025"/>
    </source>
</evidence>
<keyword evidence="7" id="KW-1185">Reference proteome</keyword>
<feature type="domain" description="Vps41 beta-propeller" evidence="5">
    <location>
        <begin position="249"/>
        <end position="378"/>
    </location>
</feature>
<feature type="region of interest" description="Disordered" evidence="4">
    <location>
        <begin position="526"/>
        <end position="573"/>
    </location>
</feature>
<dbReference type="InterPro" id="IPR000547">
    <property type="entry name" value="Clathrin_H-chain/VPS_repeat"/>
</dbReference>
<dbReference type="InterPro" id="IPR045111">
    <property type="entry name" value="Vps41/Vps8"/>
</dbReference>
<feature type="region of interest" description="Disordered" evidence="4">
    <location>
        <begin position="1255"/>
        <end position="1298"/>
    </location>
</feature>
<name>A0A3N2PV69_SODAK</name>
<dbReference type="GO" id="GO:0030897">
    <property type="term" value="C:HOPS complex"/>
    <property type="evidence" value="ECO:0007669"/>
    <property type="project" value="TreeGrafter"/>
</dbReference>
<dbReference type="GO" id="GO:0005770">
    <property type="term" value="C:late endosome"/>
    <property type="evidence" value="ECO:0007669"/>
    <property type="project" value="TreeGrafter"/>
</dbReference>
<proteinExistence type="predicted"/>
<accession>A0A3N2PV69</accession>
<evidence type="ECO:0000313" key="6">
    <source>
        <dbReference type="EMBL" id="ROT38401.1"/>
    </source>
</evidence>
<dbReference type="PANTHER" id="PTHR12616:SF1">
    <property type="entry name" value="VACUOLAR PROTEIN SORTING-ASSOCIATED PROTEIN 41 HOMOLOG"/>
    <property type="match status" value="1"/>
</dbReference>
<dbReference type="GO" id="GO:0034058">
    <property type="term" value="P:endosomal vesicle fusion"/>
    <property type="evidence" value="ECO:0007669"/>
    <property type="project" value="TreeGrafter"/>
</dbReference>
<dbReference type="EMBL" id="ML119055">
    <property type="protein sequence ID" value="ROT38401.1"/>
    <property type="molecule type" value="Genomic_DNA"/>
</dbReference>
<dbReference type="InterPro" id="IPR011990">
    <property type="entry name" value="TPR-like_helical_dom_sf"/>
</dbReference>
<evidence type="ECO:0000256" key="4">
    <source>
        <dbReference type="SAM" id="MobiDB-lite"/>
    </source>
</evidence>
<keyword evidence="1" id="KW-0813">Transport</keyword>
<dbReference type="InterPro" id="IPR016024">
    <property type="entry name" value="ARM-type_fold"/>
</dbReference>
<feature type="domain" description="Vps41 beta-propeller" evidence="5">
    <location>
        <begin position="452"/>
        <end position="619"/>
    </location>
</feature>
<dbReference type="SUPFAM" id="SSF50978">
    <property type="entry name" value="WD40 repeat-like"/>
    <property type="match status" value="1"/>
</dbReference>
<dbReference type="InterPro" id="IPR015943">
    <property type="entry name" value="WD40/YVTN_repeat-like_dom_sf"/>
</dbReference>
<sequence>MTGAMPESSPQHSPRTGHDPSSSPETESPPAVDKGKQPDIAHQTENESKVLPEAPACHASHDGETDTSRVVGGEGGKVEESGEGGDEEEEEEEDSEEESEDDENEEDEEDEEEDEEDEEDEEPRLKYARLTQHLGGVYRNGDATSAFLVAGDKMIIGTHNGNIHVIQLPMFQSLRVYHAHAASVTSISISPSPPPLPTDRPDAAQRLASQPATGSLRPASRHSEASTVAATRRSREPAPIPNTPANNIHIATSSLDGHVCIQNLVDMKDVQLRNFARPVQAVAISPDYKNDRTYLSGGLAGQLILTVGGPNGKSTSTTVGTAAAAASGWLGSMGLGHNTGKDTVLHSGEGTISSIKWSLSGKYVVWLNEHGLKIMRTKLHLDSADADDAWKRLGHVDRPQTDEWDVMASVWKGRAEWIDEQAVEVDDNGPSHDGDTAMSAAAESLKQQAASHAKKVERLIVGWGSTIWIIHVHPGGVGVGKHAGERTVGRAEIAQHLRMDCIISGISLYTQRLLLVLACPLHDEEEGEEEEEEFHEESDPKSRGHQSKPSTASASSEPAGGIRRRKNNPPPELRLVDLVSQAEVDRDDGLIVSRYERLSSGDYHLGILPAQNAASAVASSKGALESLADFGSEVWNAAINPKLLFSSGASIRSKNSGDEESINRVPSTTSTARAAITKPNAPAVHSNLIKPGVKIFIHSPYDCILATKRDLGDHLVWLVEHQQYQKAWELLDENPDILASPTDTNLSELVPPTPDKKQGSPDEFVDDASSVMGSGTVGTHPYSTAQKEKRRIGELWIRELIEAGDWTTAGQVCGKVLGSSDRWEKWVWTFAGANKVEAIANYIPSEPMHPPLSRTIYEVVLNHYIQADKVRFKEMLERWPTDLFDIKTITTALENQLKYRDVREDSVEGGEKGRDWRIVMESLAKLHEANGRYRESLKCYIRLQDADSAFRLIRENHLADAVADDIPSFIGLRVPAHGLADMTEGDLEEATSEAITLLVEEAQHGLVRPSVVVSQLQQKDVNLFLFFYLRALYQGQGLEEAHTGENRERLQMESKHLVDEFADLAVRLFARYDRALLMDFLKSSTCYAFEKAAQECERYRYDDELVYLYSKTGQMKRALFLIIDRLQDVKKAIEFAKEQDDPDLWEDLLTYSMDKPSFIRGLLEQVGTAINPITLVRRIPEGLEIEGLRDGLKHIMKEHEIQYSISSGVARVLRSEVAAAQKELRLGQRKGIRFEVAVHSPEHVDVETKDVANPAAAEGEADGAKGSNGDGDGDGDGRTQKKPGSKDGRRSSRGAPRAGQCAECCGAFTEVEAQTLVGFACGHVYHLAHLLERLHPGSKQEDDMGAAVADRPGHGWRVGAKVTHARLLKDNIRAGCPVCVDKRDQGQVV</sequence>
<dbReference type="GO" id="GO:0016236">
    <property type="term" value="P:macroautophagy"/>
    <property type="evidence" value="ECO:0007669"/>
    <property type="project" value="TreeGrafter"/>
</dbReference>
<dbReference type="RefSeq" id="XP_028466207.1">
    <property type="nucleotide sequence ID" value="XM_028608772.1"/>
</dbReference>
<dbReference type="Proteomes" id="UP000272025">
    <property type="component" value="Unassembled WGS sequence"/>
</dbReference>
<feature type="region of interest" description="Disordered" evidence="4">
    <location>
        <begin position="741"/>
        <end position="763"/>
    </location>
</feature>
<feature type="compositionally biased region" description="Basic and acidic residues" evidence="4">
    <location>
        <begin position="1275"/>
        <end position="1290"/>
    </location>
</feature>
<dbReference type="Gene3D" id="2.130.10.10">
    <property type="entry name" value="YVTN repeat-like/Quinoprotein amine dehydrogenase"/>
    <property type="match status" value="1"/>
</dbReference>
<feature type="compositionally biased region" description="Basic and acidic residues" evidence="4">
    <location>
        <begin position="33"/>
        <end position="50"/>
    </location>
</feature>
<dbReference type="Pfam" id="PF23556">
    <property type="entry name" value="TPR_Vps41"/>
    <property type="match status" value="1"/>
</dbReference>
<dbReference type="OrthoDB" id="244107at2759"/>
<feature type="compositionally biased region" description="Low complexity" evidence="4">
    <location>
        <begin position="20"/>
        <end position="30"/>
    </location>
</feature>
<feature type="compositionally biased region" description="Acidic residues" evidence="4">
    <location>
        <begin position="81"/>
        <end position="122"/>
    </location>
</feature>
<evidence type="ECO:0000256" key="1">
    <source>
        <dbReference type="ARBA" id="ARBA00022448"/>
    </source>
</evidence>
<dbReference type="GO" id="GO:0006623">
    <property type="term" value="P:protein targeting to vacuole"/>
    <property type="evidence" value="ECO:0007669"/>
    <property type="project" value="InterPro"/>
</dbReference>
<dbReference type="SMART" id="SM00299">
    <property type="entry name" value="CLH"/>
    <property type="match status" value="1"/>
</dbReference>
<dbReference type="PANTHER" id="PTHR12616">
    <property type="entry name" value="VACUOLAR PROTEIN SORTING VPS41"/>
    <property type="match status" value="1"/>
</dbReference>
<feature type="region of interest" description="Disordered" evidence="4">
    <location>
        <begin position="208"/>
        <end position="245"/>
    </location>
</feature>
<protein>
    <submittedName>
        <fullName evidence="6">Vacuolar protein sorting 41</fullName>
    </submittedName>
</protein>
<gene>
    <name evidence="6" type="ORF">SODALDRAFT_295083</name>
</gene>
<dbReference type="CDD" id="cd16448">
    <property type="entry name" value="RING-H2"/>
    <property type="match status" value="1"/>
</dbReference>
<evidence type="ECO:0000256" key="3">
    <source>
        <dbReference type="PROSITE-ProRule" id="PRU01006"/>
    </source>
</evidence>
<dbReference type="STRING" id="1314773.A0A3N2PV69"/>
<evidence type="ECO:0000259" key="5">
    <source>
        <dbReference type="Pfam" id="PF23411"/>
    </source>
</evidence>
<dbReference type="GO" id="GO:0009267">
    <property type="term" value="P:cellular response to starvation"/>
    <property type="evidence" value="ECO:0007669"/>
    <property type="project" value="TreeGrafter"/>
</dbReference>
<feature type="compositionally biased region" description="Polar residues" evidence="4">
    <location>
        <begin position="547"/>
        <end position="556"/>
    </location>
</feature>
<dbReference type="InterPro" id="IPR036322">
    <property type="entry name" value="WD40_repeat_dom_sf"/>
</dbReference>
<feature type="region of interest" description="Disordered" evidence="4">
    <location>
        <begin position="1"/>
        <end position="125"/>
    </location>
</feature>
<dbReference type="Gene3D" id="1.25.40.10">
    <property type="entry name" value="Tetratricopeptide repeat domain"/>
    <property type="match status" value="1"/>
</dbReference>
<dbReference type="SUPFAM" id="SSF48371">
    <property type="entry name" value="ARM repeat"/>
    <property type="match status" value="1"/>
</dbReference>
<reference evidence="6 7" key="1">
    <citation type="journal article" date="2018" name="Mol. Ecol.">
        <title>The obligate alkalophilic soda-lake fungus Sodiomyces alkalinus has shifted to a protein diet.</title>
        <authorList>
            <person name="Grum-Grzhimaylo A.A."/>
            <person name="Falkoski D.L."/>
            <person name="van den Heuvel J."/>
            <person name="Valero-Jimenez C.A."/>
            <person name="Min B."/>
            <person name="Choi I.G."/>
            <person name="Lipzen A."/>
            <person name="Daum C.G."/>
            <person name="Aanen D.K."/>
            <person name="Tsang A."/>
            <person name="Henrissat B."/>
            <person name="Bilanenko E.N."/>
            <person name="de Vries R.P."/>
            <person name="van Kan J.A.L."/>
            <person name="Grigoriev I.V."/>
            <person name="Debets A.J.M."/>
        </authorList>
    </citation>
    <scope>NUCLEOTIDE SEQUENCE [LARGE SCALE GENOMIC DNA]</scope>
    <source>
        <strain evidence="6 7">F11</strain>
    </source>
</reference>